<dbReference type="EMBL" id="JACWMY010000013">
    <property type="protein sequence ID" value="MBD1366573.1"/>
    <property type="molecule type" value="Genomic_DNA"/>
</dbReference>
<comment type="caution">
    <text evidence="2">The sequence shown here is derived from an EMBL/GenBank/DDBJ whole genome shotgun (WGS) entry which is preliminary data.</text>
</comment>
<dbReference type="RefSeq" id="WP_191191213.1">
    <property type="nucleotide sequence ID" value="NZ_JACWMY010000013.1"/>
</dbReference>
<reference evidence="2 3" key="1">
    <citation type="submission" date="2020-09" db="EMBL/GenBank/DDBJ databases">
        <title>Novel species of Mucilaginibacter isolated from a glacier on the Tibetan Plateau.</title>
        <authorList>
            <person name="Liu Q."/>
            <person name="Xin Y.-H."/>
        </authorList>
    </citation>
    <scope>NUCLEOTIDE SEQUENCE [LARGE SCALE GENOMIC DNA]</scope>
    <source>
        <strain evidence="2 3">ZT4R22</strain>
    </source>
</reference>
<evidence type="ECO:0000256" key="1">
    <source>
        <dbReference type="SAM" id="Phobius"/>
    </source>
</evidence>
<sequence>MLQAFTWQQFLIAALIFSLVWLVVVLLLFYRKEVFAFLSGAKPEVVPLKHAWQDDFEQEPDDDLMGKAAEQEGISVLGQHDFGFAPRVEEPAEDDTSVGGDVLQSDLFDLMEDVKPLFDSELDKAGLIEAVNEEVRRYPRLMDSTLLETFYLMVAEQVQESDTLDFEVTARELQGAL</sequence>
<dbReference type="Proteomes" id="UP000606600">
    <property type="component" value="Unassembled WGS sequence"/>
</dbReference>
<proteinExistence type="predicted"/>
<protein>
    <submittedName>
        <fullName evidence="2">Uncharacterized protein</fullName>
    </submittedName>
</protein>
<keyword evidence="3" id="KW-1185">Reference proteome</keyword>
<accession>A0ABR7WWK4</accession>
<gene>
    <name evidence="2" type="ORF">IDJ77_22355</name>
</gene>
<organism evidence="2 3">
    <name type="scientific">Mucilaginibacter pankratovii</name>
    <dbReference type="NCBI Taxonomy" id="2772110"/>
    <lineage>
        <taxon>Bacteria</taxon>
        <taxon>Pseudomonadati</taxon>
        <taxon>Bacteroidota</taxon>
        <taxon>Sphingobacteriia</taxon>
        <taxon>Sphingobacteriales</taxon>
        <taxon>Sphingobacteriaceae</taxon>
        <taxon>Mucilaginibacter</taxon>
    </lineage>
</organism>
<evidence type="ECO:0000313" key="3">
    <source>
        <dbReference type="Proteomes" id="UP000606600"/>
    </source>
</evidence>
<keyword evidence="1" id="KW-0812">Transmembrane</keyword>
<feature type="transmembrane region" description="Helical" evidence="1">
    <location>
        <begin position="6"/>
        <end position="30"/>
    </location>
</feature>
<keyword evidence="1" id="KW-1133">Transmembrane helix</keyword>
<evidence type="ECO:0000313" key="2">
    <source>
        <dbReference type="EMBL" id="MBD1366573.1"/>
    </source>
</evidence>
<keyword evidence="1" id="KW-0472">Membrane</keyword>
<name>A0ABR7WWK4_9SPHI</name>